<dbReference type="EMBL" id="BLAL01000012">
    <property type="protein sequence ID" value="GES74588.1"/>
    <property type="molecule type" value="Genomic_DNA"/>
</dbReference>
<name>A0A8H3KRL2_9GLOM</name>
<dbReference type="OrthoDB" id="10278196at2759"/>
<feature type="transmembrane region" description="Helical" evidence="1">
    <location>
        <begin position="460"/>
        <end position="478"/>
    </location>
</feature>
<evidence type="ECO:0000256" key="1">
    <source>
        <dbReference type="SAM" id="Phobius"/>
    </source>
</evidence>
<dbReference type="Proteomes" id="UP000615446">
    <property type="component" value="Unassembled WGS sequence"/>
</dbReference>
<reference evidence="2" key="1">
    <citation type="submission" date="2019-10" db="EMBL/GenBank/DDBJ databases">
        <title>Conservation and host-specific expression of non-tandemly repeated heterogenous ribosome RNA gene in arbuscular mycorrhizal fungi.</title>
        <authorList>
            <person name="Maeda T."/>
            <person name="Kobayashi Y."/>
            <person name="Nakagawa T."/>
            <person name="Ezawa T."/>
            <person name="Yamaguchi K."/>
            <person name="Bino T."/>
            <person name="Nishimoto Y."/>
            <person name="Shigenobu S."/>
            <person name="Kawaguchi M."/>
        </authorList>
    </citation>
    <scope>NUCLEOTIDE SEQUENCE</scope>
    <source>
        <strain evidence="2">HR1</strain>
    </source>
</reference>
<evidence type="ECO:0000313" key="2">
    <source>
        <dbReference type="EMBL" id="GES74588.1"/>
    </source>
</evidence>
<gene>
    <name evidence="2" type="ORF">RCL2_000205700</name>
</gene>
<accession>A0A8H3KRL2</accession>
<sequence>MSKLNRDILYLIFEKLHDDKNTLYTSLLVNKTWCETIIPILWRNPWKYLTPRSENLLYNVIISHLSDELKNNLKFYGIDFSTSLYKKLLFNYFSFCKHLDLVAISRIMYMNSNMSMNSSYLTQVCYSKCKSTKLSVVMEILKAFINVDTKFTHLYLPQDSESQVHLIPEAKHSLSEIVFLSCYTLINDEIITGLTEICHSIEVLEIFVEKKDTNYDIDELCKVLENSLMKHAHTIQYFKITSPPTTKILSSLVNLKGLELNFRNRSIQMNNLEDIFLINLRILKSRNFQTNILRSLIVNTNGSLTEISIDDTFNNEVDNKSIIQAIYQNCPNLQYLKLMFRNENVLELEQLFICCKYLYGIYFLLTDVSSYLDKLFKILTESSPTNLFRFKFKIIPDELINLESLKLFFDNWKGRNSMLLQFELYGSVDLIDLIEEYESIGIIKEFNELNRYNTFKDFEWFLLFSIVIQFEIIGAIIFKLRFLESIRAEGSEDSKWL</sequence>
<proteinExistence type="predicted"/>
<dbReference type="AlphaFoldDB" id="A0A8H3KRL2"/>
<evidence type="ECO:0000313" key="3">
    <source>
        <dbReference type="Proteomes" id="UP000615446"/>
    </source>
</evidence>
<evidence type="ECO:0008006" key="4">
    <source>
        <dbReference type="Google" id="ProtNLM"/>
    </source>
</evidence>
<keyword evidence="1" id="KW-0812">Transmembrane</keyword>
<organism evidence="2 3">
    <name type="scientific">Rhizophagus clarus</name>
    <dbReference type="NCBI Taxonomy" id="94130"/>
    <lineage>
        <taxon>Eukaryota</taxon>
        <taxon>Fungi</taxon>
        <taxon>Fungi incertae sedis</taxon>
        <taxon>Mucoromycota</taxon>
        <taxon>Glomeromycotina</taxon>
        <taxon>Glomeromycetes</taxon>
        <taxon>Glomerales</taxon>
        <taxon>Glomeraceae</taxon>
        <taxon>Rhizophagus</taxon>
    </lineage>
</organism>
<keyword evidence="1" id="KW-1133">Transmembrane helix</keyword>
<protein>
    <recommendedName>
        <fullName evidence="4">F-box domain-containing protein</fullName>
    </recommendedName>
</protein>
<comment type="caution">
    <text evidence="2">The sequence shown here is derived from an EMBL/GenBank/DDBJ whole genome shotgun (WGS) entry which is preliminary data.</text>
</comment>
<keyword evidence="1" id="KW-0472">Membrane</keyword>